<name>K3WQ36_GLOUD</name>
<feature type="repeat" description="ANK" evidence="3">
    <location>
        <begin position="345"/>
        <end position="367"/>
    </location>
</feature>
<accession>K3WQ36</accession>
<dbReference type="PANTHER" id="PTHR24198">
    <property type="entry name" value="ANKYRIN REPEAT AND PROTEIN KINASE DOMAIN-CONTAINING PROTEIN"/>
    <property type="match status" value="1"/>
</dbReference>
<dbReference type="EMBL" id="GL376560">
    <property type="status" value="NOT_ANNOTATED_CDS"/>
    <property type="molecule type" value="Genomic_DNA"/>
</dbReference>
<proteinExistence type="predicted"/>
<dbReference type="PANTHER" id="PTHR24198:SF165">
    <property type="entry name" value="ANKYRIN REPEAT-CONTAINING PROTEIN-RELATED"/>
    <property type="match status" value="1"/>
</dbReference>
<dbReference type="SUPFAM" id="SSF48403">
    <property type="entry name" value="Ankyrin repeat"/>
    <property type="match status" value="2"/>
</dbReference>
<dbReference type="InterPro" id="IPR036770">
    <property type="entry name" value="Ankyrin_rpt-contain_sf"/>
</dbReference>
<feature type="repeat" description="ANK" evidence="3">
    <location>
        <begin position="557"/>
        <end position="586"/>
    </location>
</feature>
<dbReference type="STRING" id="431595.K3WQ36"/>
<dbReference type="HOGENOM" id="CLU_416519_0_0_1"/>
<dbReference type="SMART" id="SM00248">
    <property type="entry name" value="ANK"/>
    <property type="match status" value="15"/>
</dbReference>
<dbReference type="Gene3D" id="1.25.40.20">
    <property type="entry name" value="Ankyrin repeat-containing domain"/>
    <property type="match status" value="4"/>
</dbReference>
<reference evidence="5" key="2">
    <citation type="submission" date="2010-04" db="EMBL/GenBank/DDBJ databases">
        <authorList>
            <person name="Buell R."/>
            <person name="Hamilton J."/>
            <person name="Hostetler J."/>
        </authorList>
    </citation>
    <scope>NUCLEOTIDE SEQUENCE [LARGE SCALE GENOMIC DNA]</scope>
    <source>
        <strain evidence="5">DAOM:BR144</strain>
    </source>
</reference>
<dbReference type="EnsemblProtists" id="PYU1_T007078">
    <property type="protein sequence ID" value="PYU1_T007078"/>
    <property type="gene ID" value="PYU1_G007063"/>
</dbReference>
<feature type="repeat" description="ANK" evidence="3">
    <location>
        <begin position="414"/>
        <end position="446"/>
    </location>
</feature>
<evidence type="ECO:0000313" key="5">
    <source>
        <dbReference type="Proteomes" id="UP000019132"/>
    </source>
</evidence>
<dbReference type="OMA" id="FESANCA"/>
<dbReference type="InParanoid" id="K3WQ36"/>
<evidence type="ECO:0000256" key="2">
    <source>
        <dbReference type="ARBA" id="ARBA00023043"/>
    </source>
</evidence>
<keyword evidence="1" id="KW-0677">Repeat</keyword>
<evidence type="ECO:0000256" key="1">
    <source>
        <dbReference type="ARBA" id="ARBA00022737"/>
    </source>
</evidence>
<keyword evidence="5" id="KW-1185">Reference proteome</keyword>
<dbReference type="VEuPathDB" id="FungiDB:PYU1_G007063"/>
<dbReference type="eggNOG" id="KOG4177">
    <property type="taxonomic scope" value="Eukaryota"/>
</dbReference>
<dbReference type="AlphaFoldDB" id="K3WQ36"/>
<reference evidence="4" key="3">
    <citation type="submission" date="2015-02" db="UniProtKB">
        <authorList>
            <consortium name="EnsemblProtists"/>
        </authorList>
    </citation>
    <scope>IDENTIFICATION</scope>
    <source>
        <strain evidence="4">DAOM BR144</strain>
    </source>
</reference>
<protein>
    <submittedName>
        <fullName evidence="4">Uncharacterized protein</fullName>
    </submittedName>
</protein>
<dbReference type="Pfam" id="PF00023">
    <property type="entry name" value="Ank"/>
    <property type="match status" value="1"/>
</dbReference>
<evidence type="ECO:0000313" key="4">
    <source>
        <dbReference type="EnsemblProtists" id="PYU1_T007078"/>
    </source>
</evidence>
<organism evidence="4 5">
    <name type="scientific">Globisporangium ultimum (strain ATCC 200006 / CBS 805.95 / DAOM BR144)</name>
    <name type="common">Pythium ultimum</name>
    <dbReference type="NCBI Taxonomy" id="431595"/>
    <lineage>
        <taxon>Eukaryota</taxon>
        <taxon>Sar</taxon>
        <taxon>Stramenopiles</taxon>
        <taxon>Oomycota</taxon>
        <taxon>Peronosporomycetes</taxon>
        <taxon>Pythiales</taxon>
        <taxon>Pythiaceae</taxon>
        <taxon>Globisporangium</taxon>
    </lineage>
</organism>
<dbReference type="Pfam" id="PF13637">
    <property type="entry name" value="Ank_4"/>
    <property type="match status" value="1"/>
</dbReference>
<dbReference type="InterPro" id="IPR002110">
    <property type="entry name" value="Ankyrin_rpt"/>
</dbReference>
<evidence type="ECO:0000256" key="3">
    <source>
        <dbReference type="PROSITE-ProRule" id="PRU00023"/>
    </source>
</evidence>
<feature type="repeat" description="ANK" evidence="3">
    <location>
        <begin position="448"/>
        <end position="470"/>
    </location>
</feature>
<dbReference type="PRINTS" id="PR01415">
    <property type="entry name" value="ANKYRIN"/>
</dbReference>
<dbReference type="PROSITE" id="PS50088">
    <property type="entry name" value="ANK_REPEAT"/>
    <property type="match status" value="6"/>
</dbReference>
<keyword evidence="2 3" id="KW-0040">ANK repeat</keyword>
<feature type="repeat" description="ANK" evidence="3">
    <location>
        <begin position="109"/>
        <end position="141"/>
    </location>
</feature>
<dbReference type="PROSITE" id="PS50297">
    <property type="entry name" value="ANK_REP_REGION"/>
    <property type="match status" value="5"/>
</dbReference>
<dbReference type="Pfam" id="PF12796">
    <property type="entry name" value="Ank_2"/>
    <property type="match status" value="5"/>
</dbReference>
<sequence length="704" mass="76645">MRIHESRVVAPSRRVDAVAALRAIWTKRPRCEDAARGAAADATALLRLAIERGVVAMTRSLMEQVDGDKHDELIKHIEHTPPDDDSCLVTILDFLLEHGARITDADPITGDTPLHAACAQGHLLMVQWLVESGAVVDAVNHKNQTPLMVAAGQLHFRVLQYLVSTARADAARLRQLPGRVALQCAAQGKLRLLEYFLENDVALYNKRGNFVNLLQSAVSGGHYGMTQYLLRSGHFDSANLVSAVVTAVGAGDTEITRVLLTYVAVDAGGEWGPMPPLFHAIELGDDAEMIELLVSHGADLTTAPPSLEGYSALHLMARNGRLAMLQHLQRLNYSTADFHRAVSVAGYTPLHEAVVHDQYEVARFLIEDYPAGFDLNYGRRHVEPVLTLAAQRGHLQIVELLLAHGVDVNKKVDGGSTALIEAAAAGHFEVVKRLCENEASLELARDHDGASPLSAAAQGGHADIVEYLVEERQADAFATNRLGLTVLGEAAISGHIDIARVLLPRIGDLSVELSKVLCQAVMYGDLEIVKLLVTNGGDVNTVYRASEVDAHDQILLTPLATAAMTGNVELVKYLCGRGADVEGKTDVQETALFLAAAKGFVSIVKYLVQDRNANFESANCAPFNFRPIEVAACHGHDDVVQLLLKHGAKPPERQIIDYDTYWDLSDEDHHGDRSQLPQAEQLDLAYWDRQEALDLVVGGYFLML</sequence>
<dbReference type="Proteomes" id="UP000019132">
    <property type="component" value="Unassembled WGS sequence"/>
</dbReference>
<feature type="repeat" description="ANK" evidence="3">
    <location>
        <begin position="386"/>
        <end position="413"/>
    </location>
</feature>
<reference evidence="5" key="1">
    <citation type="journal article" date="2010" name="Genome Biol.">
        <title>Genome sequence of the necrotrophic plant pathogen Pythium ultimum reveals original pathogenicity mechanisms and effector repertoire.</title>
        <authorList>
            <person name="Levesque C.A."/>
            <person name="Brouwer H."/>
            <person name="Cano L."/>
            <person name="Hamilton J.P."/>
            <person name="Holt C."/>
            <person name="Huitema E."/>
            <person name="Raffaele S."/>
            <person name="Robideau G.P."/>
            <person name="Thines M."/>
            <person name="Win J."/>
            <person name="Zerillo M.M."/>
            <person name="Beakes G.W."/>
            <person name="Boore J.L."/>
            <person name="Busam D."/>
            <person name="Dumas B."/>
            <person name="Ferriera S."/>
            <person name="Fuerstenberg S.I."/>
            <person name="Gachon C.M."/>
            <person name="Gaulin E."/>
            <person name="Govers F."/>
            <person name="Grenville-Briggs L."/>
            <person name="Horner N."/>
            <person name="Hostetler J."/>
            <person name="Jiang R.H."/>
            <person name="Johnson J."/>
            <person name="Krajaejun T."/>
            <person name="Lin H."/>
            <person name="Meijer H.J."/>
            <person name="Moore B."/>
            <person name="Morris P."/>
            <person name="Phuntmart V."/>
            <person name="Puiu D."/>
            <person name="Shetty J."/>
            <person name="Stajich J.E."/>
            <person name="Tripathy S."/>
            <person name="Wawra S."/>
            <person name="van West P."/>
            <person name="Whitty B.R."/>
            <person name="Coutinho P.M."/>
            <person name="Henrissat B."/>
            <person name="Martin F."/>
            <person name="Thomas P.D."/>
            <person name="Tyler B.M."/>
            <person name="De Vries R.P."/>
            <person name="Kamoun S."/>
            <person name="Yandell M."/>
            <person name="Tisserat N."/>
            <person name="Buell C.R."/>
        </authorList>
    </citation>
    <scope>NUCLEOTIDE SEQUENCE</scope>
    <source>
        <strain evidence="5">DAOM:BR144</strain>
    </source>
</reference>